<proteinExistence type="predicted"/>
<name>A0A225UDX7_9STRA</name>
<gene>
    <name evidence="1" type="ORF">PHMEG_00040263</name>
</gene>
<dbReference type="Proteomes" id="UP000198211">
    <property type="component" value="Unassembled WGS sequence"/>
</dbReference>
<dbReference type="EMBL" id="NBNE01020716">
    <property type="protein sequence ID" value="OWY91242.1"/>
    <property type="molecule type" value="Genomic_DNA"/>
</dbReference>
<comment type="caution">
    <text evidence="1">The sequence shown here is derived from an EMBL/GenBank/DDBJ whole genome shotgun (WGS) entry which is preliminary data.</text>
</comment>
<evidence type="ECO:0000313" key="2">
    <source>
        <dbReference type="Proteomes" id="UP000198211"/>
    </source>
</evidence>
<keyword evidence="2" id="KW-1185">Reference proteome</keyword>
<dbReference type="AlphaFoldDB" id="A0A225UDX7"/>
<dbReference type="OrthoDB" id="6077919at2759"/>
<dbReference type="STRING" id="4795.A0A225UDX7"/>
<accession>A0A225UDX7</accession>
<protein>
    <submittedName>
        <fullName evidence="1">Uncharacterized protein</fullName>
    </submittedName>
</protein>
<reference evidence="2" key="1">
    <citation type="submission" date="2017-03" db="EMBL/GenBank/DDBJ databases">
        <title>Phytopthora megakarya and P. palmivora, two closely related causual agents of cacao black pod achieved similar genome size and gene model numbers by different mechanisms.</title>
        <authorList>
            <person name="Ali S."/>
            <person name="Shao J."/>
            <person name="Larry D.J."/>
            <person name="Kronmiller B."/>
            <person name="Shen D."/>
            <person name="Strem M.D."/>
            <person name="Melnick R.L."/>
            <person name="Guiltinan M.J."/>
            <person name="Tyler B.M."/>
            <person name="Meinhardt L.W."/>
            <person name="Bailey B.A."/>
        </authorList>
    </citation>
    <scope>NUCLEOTIDE SEQUENCE [LARGE SCALE GENOMIC DNA]</scope>
    <source>
        <strain evidence="2">zdho120</strain>
    </source>
</reference>
<evidence type="ECO:0000313" key="1">
    <source>
        <dbReference type="EMBL" id="OWY91242.1"/>
    </source>
</evidence>
<organism evidence="1 2">
    <name type="scientific">Phytophthora megakarya</name>
    <dbReference type="NCBI Taxonomy" id="4795"/>
    <lineage>
        <taxon>Eukaryota</taxon>
        <taxon>Sar</taxon>
        <taxon>Stramenopiles</taxon>
        <taxon>Oomycota</taxon>
        <taxon>Peronosporomycetes</taxon>
        <taxon>Peronosporales</taxon>
        <taxon>Peronosporaceae</taxon>
        <taxon>Phytophthora</taxon>
    </lineage>
</organism>
<sequence>MSMERPRDIFFAYIPVYFWRRVLHKTNGYAVAYYVHTSAFTLSELMKFLGILFYMVVNDKAEGLVFGGVLDIVGKRDDPTPL</sequence>